<reference evidence="3 4" key="1">
    <citation type="submission" date="2020-04" db="EMBL/GenBank/DDBJ databases">
        <title>MicrobeNet Type strains.</title>
        <authorList>
            <person name="Nicholson A.C."/>
        </authorList>
    </citation>
    <scope>NUCLEOTIDE SEQUENCE [LARGE SCALE GENOMIC DNA]</scope>
    <source>
        <strain evidence="3 4">ATCC 700355</strain>
    </source>
</reference>
<evidence type="ECO:0000313" key="5">
    <source>
        <dbReference type="Proteomes" id="UP001549139"/>
    </source>
</evidence>
<evidence type="ECO:0000256" key="1">
    <source>
        <dbReference type="SAM" id="MobiDB-lite"/>
    </source>
</evidence>
<proteinExistence type="predicted"/>
<evidence type="ECO:0000313" key="3">
    <source>
        <dbReference type="EMBL" id="NKY68109.1"/>
    </source>
</evidence>
<keyword evidence="5" id="KW-1185">Reference proteome</keyword>
<sequence>MRNSTVSRAPVVLGTILCVLVAALLVAPRILSQPASSEESAAPENPVEMGSVSVADGDGPLVCNNPSGFAQSSRIWDCGGTRIMARSESTPDDEDRALARVYRAAVLDRSVDLDGIEQPRDGVRVKRNGASGDGAFVAVSVLDDASTRYFTIGGPDADELADRVVDAAPEEMEVGAK</sequence>
<evidence type="ECO:0000313" key="4">
    <source>
        <dbReference type="Proteomes" id="UP000554284"/>
    </source>
</evidence>
<dbReference type="Proteomes" id="UP001549139">
    <property type="component" value="Unassembled WGS sequence"/>
</dbReference>
<dbReference type="RefSeq" id="WP_168683628.1">
    <property type="nucleotide sequence ID" value="NZ_JAAXPF010000001.1"/>
</dbReference>
<dbReference type="AlphaFoldDB" id="A0A7X6LQP9"/>
<feature type="compositionally biased region" description="Low complexity" evidence="1">
    <location>
        <begin position="34"/>
        <end position="46"/>
    </location>
</feature>
<gene>
    <name evidence="3" type="ORF">HF989_01745</name>
    <name evidence="2" type="ORF">JOF50_000353</name>
</gene>
<dbReference type="Proteomes" id="UP000554284">
    <property type="component" value="Unassembled WGS sequence"/>
</dbReference>
<comment type="caution">
    <text evidence="3">The sequence shown here is derived from an EMBL/GenBank/DDBJ whole genome shotgun (WGS) entry which is preliminary data.</text>
</comment>
<protein>
    <submittedName>
        <fullName evidence="3">Uncharacterized protein</fullName>
    </submittedName>
</protein>
<reference evidence="2 5" key="2">
    <citation type="submission" date="2024-06" db="EMBL/GenBank/DDBJ databases">
        <title>Sequencing the genomes of 1000 actinobacteria strains.</title>
        <authorList>
            <person name="Klenk H.-P."/>
        </authorList>
    </citation>
    <scope>NUCLEOTIDE SEQUENCE [LARGE SCALE GENOMIC DNA]</scope>
    <source>
        <strain evidence="2 5">DSM 44265</strain>
    </source>
</reference>
<accession>A0A7X6LQP9</accession>
<organism evidence="3 4">
    <name type="scientific">Corynebacterium mucifaciens</name>
    <dbReference type="NCBI Taxonomy" id="57171"/>
    <lineage>
        <taxon>Bacteria</taxon>
        <taxon>Bacillati</taxon>
        <taxon>Actinomycetota</taxon>
        <taxon>Actinomycetes</taxon>
        <taxon>Mycobacteriales</taxon>
        <taxon>Corynebacteriaceae</taxon>
        <taxon>Corynebacterium</taxon>
    </lineage>
</organism>
<name>A0A7X6LQP9_9CORY</name>
<feature type="region of interest" description="Disordered" evidence="1">
    <location>
        <begin position="34"/>
        <end position="53"/>
    </location>
</feature>
<evidence type="ECO:0000313" key="2">
    <source>
        <dbReference type="EMBL" id="MET3943554.1"/>
    </source>
</evidence>
<dbReference type="EMBL" id="JBEPNZ010000001">
    <property type="protein sequence ID" value="MET3943554.1"/>
    <property type="molecule type" value="Genomic_DNA"/>
</dbReference>
<dbReference type="EMBL" id="JAAXPF010000001">
    <property type="protein sequence ID" value="NKY68109.1"/>
    <property type="molecule type" value="Genomic_DNA"/>
</dbReference>